<comment type="caution">
    <text evidence="2">The sequence shown here is derived from an EMBL/GenBank/DDBJ whole genome shotgun (WGS) entry which is preliminary data.</text>
</comment>
<dbReference type="RefSeq" id="WP_002064024.1">
    <property type="nucleotide sequence ID" value="NZ_CP186595.1"/>
</dbReference>
<sequence>MIKAAKKENNKVAFFLLQKARGSIIKFASYLDRKIKLLGTLQLFVKFTSILTLSLTFSNFFLIIKSCFLQVEFLWELPRKFLLLNTLNLWARP</sequence>
<organism evidence="2 3">
    <name type="scientific">Leptospira interrogans serovar Pomona</name>
    <dbReference type="NCBI Taxonomy" id="44276"/>
    <lineage>
        <taxon>Bacteria</taxon>
        <taxon>Pseudomonadati</taxon>
        <taxon>Spirochaetota</taxon>
        <taxon>Spirochaetia</taxon>
        <taxon>Leptospirales</taxon>
        <taxon>Leptospiraceae</taxon>
        <taxon>Leptospira</taxon>
    </lineage>
</organism>
<protein>
    <submittedName>
        <fullName evidence="2">Uncharacterized protein</fullName>
    </submittedName>
</protein>
<accession>A0AA40W7V3</accession>
<dbReference type="EMBL" id="JADDXF010000001">
    <property type="protein sequence ID" value="MBE8428394.1"/>
    <property type="molecule type" value="Genomic_DNA"/>
</dbReference>
<keyword evidence="1" id="KW-0812">Transmembrane</keyword>
<proteinExistence type="predicted"/>
<evidence type="ECO:0000313" key="3">
    <source>
        <dbReference type="Proteomes" id="UP000644282"/>
    </source>
</evidence>
<dbReference type="AlphaFoldDB" id="A0AA40W7V3"/>
<dbReference type="Proteomes" id="UP000644282">
    <property type="component" value="Unassembled WGS sequence"/>
</dbReference>
<reference evidence="2" key="1">
    <citation type="submission" date="2020-10" db="EMBL/GenBank/DDBJ databases">
        <title>New Zealand Leptospira genomics.</title>
        <authorList>
            <person name="Wilkinson D.A."/>
            <person name="Nisa S."/>
            <person name="Moinet M."/>
            <person name="Benschop J."/>
        </authorList>
    </citation>
    <scope>NUCLEOTIDE SEQUENCE</scope>
    <source>
        <strain evidence="2">ESR8</strain>
    </source>
</reference>
<evidence type="ECO:0000313" key="2">
    <source>
        <dbReference type="EMBL" id="MBE8428394.1"/>
    </source>
</evidence>
<feature type="transmembrane region" description="Helical" evidence="1">
    <location>
        <begin position="43"/>
        <end position="64"/>
    </location>
</feature>
<gene>
    <name evidence="2" type="ORF">IQB77_00660</name>
</gene>
<keyword evidence="1" id="KW-0472">Membrane</keyword>
<name>A0AA40W7V3_LEPIR</name>
<keyword evidence="1" id="KW-1133">Transmembrane helix</keyword>
<evidence type="ECO:0000256" key="1">
    <source>
        <dbReference type="SAM" id="Phobius"/>
    </source>
</evidence>